<gene>
    <name evidence="4" type="ORF">CF651_08425</name>
</gene>
<dbReference type="AlphaFoldDB" id="A0A229UUM5"/>
<proteinExistence type="predicted"/>
<name>A0A229UUM5_9BACL</name>
<dbReference type="InterPro" id="IPR007730">
    <property type="entry name" value="SPOR-like_dom"/>
</dbReference>
<dbReference type="SUPFAM" id="SSF110997">
    <property type="entry name" value="Sporulation related repeat"/>
    <property type="match status" value="1"/>
</dbReference>
<evidence type="ECO:0000259" key="3">
    <source>
        <dbReference type="Pfam" id="PF05036"/>
    </source>
</evidence>
<evidence type="ECO:0000256" key="2">
    <source>
        <dbReference type="SAM" id="Phobius"/>
    </source>
</evidence>
<dbReference type="GO" id="GO:0042834">
    <property type="term" value="F:peptidoglycan binding"/>
    <property type="evidence" value="ECO:0007669"/>
    <property type="project" value="InterPro"/>
</dbReference>
<feature type="region of interest" description="Disordered" evidence="1">
    <location>
        <begin position="233"/>
        <end position="260"/>
    </location>
</feature>
<feature type="compositionally biased region" description="Low complexity" evidence="1">
    <location>
        <begin position="240"/>
        <end position="260"/>
    </location>
</feature>
<dbReference type="Proteomes" id="UP000215509">
    <property type="component" value="Unassembled WGS sequence"/>
</dbReference>
<evidence type="ECO:0000313" key="5">
    <source>
        <dbReference type="Proteomes" id="UP000215509"/>
    </source>
</evidence>
<dbReference type="Pfam" id="PF05036">
    <property type="entry name" value="SPOR"/>
    <property type="match status" value="1"/>
</dbReference>
<protein>
    <recommendedName>
        <fullName evidence="3">SPOR domain-containing protein</fullName>
    </recommendedName>
</protein>
<dbReference type="InterPro" id="IPR036680">
    <property type="entry name" value="SPOR-like_sf"/>
</dbReference>
<feature type="transmembrane region" description="Helical" evidence="2">
    <location>
        <begin position="203"/>
        <end position="225"/>
    </location>
</feature>
<feature type="domain" description="SPOR" evidence="3">
    <location>
        <begin position="293"/>
        <end position="351"/>
    </location>
</feature>
<accession>A0A229UUM5</accession>
<dbReference type="Gene3D" id="3.30.70.1070">
    <property type="entry name" value="Sporulation related repeat"/>
    <property type="match status" value="1"/>
</dbReference>
<keyword evidence="5" id="KW-1185">Reference proteome</keyword>
<comment type="caution">
    <text evidence="4">The sequence shown here is derived from an EMBL/GenBank/DDBJ whole genome shotgun (WGS) entry which is preliminary data.</text>
</comment>
<keyword evidence="2" id="KW-0812">Transmembrane</keyword>
<evidence type="ECO:0000313" key="4">
    <source>
        <dbReference type="EMBL" id="OXM86865.1"/>
    </source>
</evidence>
<keyword evidence="2" id="KW-1133">Transmembrane helix</keyword>
<sequence>MQSLFYFLRSFHSLLIQKMDKGDAEMNKAKMTFRFDHDPGRQRGADRIVKESQPTVIPLRNEEYRVLDEKPDPSDTLQPANLEQASVSITPQPAGASQSPFIDGQALNQYTTDFGGWQSSFDIETQRVEKLIRDSGGSTMPQGTSVHPESGYIDTRQADSKDSIGHQERYAQPELEPLRDHRWYVPEETAYITKRPGSSWIKIVTSVTGAVITGVAFGFFVLSMFSDDAKDTQNAAKSNVPSGQSSSVAASTSPAGDKTTAAAGAKAAGGGTAALTSSAATVAVNIGAKTYSFLQSGVFSTSQSADAAQADLKKKGFGAVSEAGDKYPVYVGMSLTRDDALGLAQQFQQKKMDVLVKSVELPAVSKMKWSGKSSDAFASYVSQGDKLLGLIAPVTTAKLAEAKPGPLSDASVQSIKTAHQTWTGLTAAATEGLADDAKAAVQKMNTALNTAVVSLDEYKKNPAPSYMWQAQTALMQYVISQKELRKAVSVQ</sequence>
<keyword evidence="2" id="KW-0472">Membrane</keyword>
<evidence type="ECO:0000256" key="1">
    <source>
        <dbReference type="SAM" id="MobiDB-lite"/>
    </source>
</evidence>
<reference evidence="4 5" key="1">
    <citation type="submission" date="2017-07" db="EMBL/GenBank/DDBJ databases">
        <title>Genome sequencing and assembly of Paenibacillus rigui.</title>
        <authorList>
            <person name="Mayilraj S."/>
        </authorList>
    </citation>
    <scope>NUCLEOTIDE SEQUENCE [LARGE SCALE GENOMIC DNA]</scope>
    <source>
        <strain evidence="4 5">JCM 16352</strain>
    </source>
</reference>
<organism evidence="4 5">
    <name type="scientific">Paenibacillus rigui</name>
    <dbReference type="NCBI Taxonomy" id="554312"/>
    <lineage>
        <taxon>Bacteria</taxon>
        <taxon>Bacillati</taxon>
        <taxon>Bacillota</taxon>
        <taxon>Bacilli</taxon>
        <taxon>Bacillales</taxon>
        <taxon>Paenibacillaceae</taxon>
        <taxon>Paenibacillus</taxon>
    </lineage>
</organism>
<dbReference type="EMBL" id="NMQW01000012">
    <property type="protein sequence ID" value="OXM86865.1"/>
    <property type="molecule type" value="Genomic_DNA"/>
</dbReference>